<keyword evidence="4" id="KW-1185">Reference proteome</keyword>
<name>A0A1I4SQ02_9BURK</name>
<evidence type="ECO:0000256" key="1">
    <source>
        <dbReference type="SAM" id="MobiDB-lite"/>
    </source>
</evidence>
<dbReference type="STRING" id="758825.SAMN02982985_04876"/>
<feature type="signal peptide" evidence="2">
    <location>
        <begin position="1"/>
        <end position="26"/>
    </location>
</feature>
<reference evidence="3 4" key="1">
    <citation type="submission" date="2016-10" db="EMBL/GenBank/DDBJ databases">
        <authorList>
            <person name="de Groot N.N."/>
        </authorList>
    </citation>
    <scope>NUCLEOTIDE SEQUENCE [LARGE SCALE GENOMIC DNA]</scope>
    <source>
        <strain evidence="3 4">ATCC 43154</strain>
    </source>
</reference>
<protein>
    <submittedName>
        <fullName evidence="3">Uncharacterized protein</fullName>
    </submittedName>
</protein>
<sequence>MNLRLSLKTIAVLAFVAASTVAIVLAEAGAPEAGTGHPSHMHAGNMPALQY</sequence>
<organism evidence="3 4">
    <name type="scientific">Rugamonas rubra</name>
    <dbReference type="NCBI Taxonomy" id="758825"/>
    <lineage>
        <taxon>Bacteria</taxon>
        <taxon>Pseudomonadati</taxon>
        <taxon>Pseudomonadota</taxon>
        <taxon>Betaproteobacteria</taxon>
        <taxon>Burkholderiales</taxon>
        <taxon>Oxalobacteraceae</taxon>
        <taxon>Telluria group</taxon>
        <taxon>Rugamonas</taxon>
    </lineage>
</organism>
<dbReference type="EMBL" id="FOTW01000027">
    <property type="protein sequence ID" value="SFM66512.1"/>
    <property type="molecule type" value="Genomic_DNA"/>
</dbReference>
<feature type="region of interest" description="Disordered" evidence="1">
    <location>
        <begin position="31"/>
        <end position="51"/>
    </location>
</feature>
<feature type="chain" id="PRO_5011459106" evidence="2">
    <location>
        <begin position="27"/>
        <end position="51"/>
    </location>
</feature>
<dbReference type="AlphaFoldDB" id="A0A1I4SQ02"/>
<proteinExistence type="predicted"/>
<keyword evidence="2" id="KW-0732">Signal</keyword>
<evidence type="ECO:0000313" key="3">
    <source>
        <dbReference type="EMBL" id="SFM66512.1"/>
    </source>
</evidence>
<gene>
    <name evidence="3" type="ORF">SAMN02982985_04876</name>
</gene>
<accession>A0A1I4SQ02</accession>
<evidence type="ECO:0000256" key="2">
    <source>
        <dbReference type="SAM" id="SignalP"/>
    </source>
</evidence>
<dbReference type="RefSeq" id="WP_174900668.1">
    <property type="nucleotide sequence ID" value="NZ_FOTW01000027.1"/>
</dbReference>
<dbReference type="Proteomes" id="UP000199470">
    <property type="component" value="Unassembled WGS sequence"/>
</dbReference>
<evidence type="ECO:0000313" key="4">
    <source>
        <dbReference type="Proteomes" id="UP000199470"/>
    </source>
</evidence>